<name>A0A1M5EEG9_9SPHI</name>
<reference evidence="2" key="1">
    <citation type="submission" date="2016-11" db="EMBL/GenBank/DDBJ databases">
        <authorList>
            <person name="Varghese N."/>
            <person name="Submissions S."/>
        </authorList>
    </citation>
    <scope>NUCLEOTIDE SEQUENCE [LARGE SCALE GENOMIC DNA]</scope>
    <source>
        <strain evidence="2">DSM 16990</strain>
    </source>
</reference>
<proteinExistence type="predicted"/>
<evidence type="ECO:0008006" key="3">
    <source>
        <dbReference type="Google" id="ProtNLM"/>
    </source>
</evidence>
<dbReference type="EMBL" id="FQUQ01000003">
    <property type="protein sequence ID" value="SHF77629.1"/>
    <property type="molecule type" value="Genomic_DNA"/>
</dbReference>
<keyword evidence="2" id="KW-1185">Reference proteome</keyword>
<accession>A0A1M5EEG9</accession>
<sequence length="314" mass="36497">MKLIKHIDVKLGLADGLAGSILLNFLISHNNGCLKSRERGESQLDKLTDHIDSTEDISFANGLMGIGWLIEFCAQNNLLYINSDQILEDIEDIIYRHTLTKIYCKQIEVDKFLELINYYQIRSLSRNQNEVFYRKMPIFKLLNTLVNRLCKEILIGETHFQNLENKIRIMLKMSYLRSTCMSERLMMNNFYPTMEQTLSFFEENCDEVAIKGQISLSQYYELAVLLSLTIKQFINSSWRMRIEEICVNLAAKFVLIGLNTILESDENIFLNQIYRIPILSEEMLNNIAKSNRSLFICILTNYRLKLIGNLAPSS</sequence>
<protein>
    <recommendedName>
        <fullName evidence="3">Lanthionine synthetase C-like protein</fullName>
    </recommendedName>
</protein>
<organism evidence="1 2">
    <name type="scientific">Pedobacter caeni</name>
    <dbReference type="NCBI Taxonomy" id="288992"/>
    <lineage>
        <taxon>Bacteria</taxon>
        <taxon>Pseudomonadati</taxon>
        <taxon>Bacteroidota</taxon>
        <taxon>Sphingobacteriia</taxon>
        <taxon>Sphingobacteriales</taxon>
        <taxon>Sphingobacteriaceae</taxon>
        <taxon>Pedobacter</taxon>
    </lineage>
</organism>
<dbReference type="SUPFAM" id="SSF158745">
    <property type="entry name" value="LanC-like"/>
    <property type="match status" value="1"/>
</dbReference>
<dbReference type="Gene3D" id="1.50.10.20">
    <property type="match status" value="1"/>
</dbReference>
<evidence type="ECO:0000313" key="1">
    <source>
        <dbReference type="EMBL" id="SHF77629.1"/>
    </source>
</evidence>
<dbReference type="AlphaFoldDB" id="A0A1M5EEG9"/>
<dbReference type="OrthoDB" id="6313827at2"/>
<dbReference type="RefSeq" id="WP_073232379.1">
    <property type="nucleotide sequence ID" value="NZ_FQUQ01000003.1"/>
</dbReference>
<dbReference type="STRING" id="288992.SAMN04488522_103618"/>
<dbReference type="Proteomes" id="UP000184287">
    <property type="component" value="Unassembled WGS sequence"/>
</dbReference>
<gene>
    <name evidence="1" type="ORF">SAMN04488522_103618</name>
</gene>
<evidence type="ECO:0000313" key="2">
    <source>
        <dbReference type="Proteomes" id="UP000184287"/>
    </source>
</evidence>